<dbReference type="AlphaFoldDB" id="A0A2N0R744"/>
<name>A0A2N0R744_9GLOM</name>
<proteinExistence type="predicted"/>
<dbReference type="EMBL" id="LLXH01001395">
    <property type="protein sequence ID" value="PKC59128.1"/>
    <property type="molecule type" value="Genomic_DNA"/>
</dbReference>
<comment type="caution">
    <text evidence="1">The sequence shown here is derived from an EMBL/GenBank/DDBJ whole genome shotgun (WGS) entry which is preliminary data.</text>
</comment>
<organism evidence="1 2">
    <name type="scientific">Rhizophagus irregularis</name>
    <dbReference type="NCBI Taxonomy" id="588596"/>
    <lineage>
        <taxon>Eukaryota</taxon>
        <taxon>Fungi</taxon>
        <taxon>Fungi incertae sedis</taxon>
        <taxon>Mucoromycota</taxon>
        <taxon>Glomeromycotina</taxon>
        <taxon>Glomeromycetes</taxon>
        <taxon>Glomerales</taxon>
        <taxon>Glomeraceae</taxon>
        <taxon>Rhizophagus</taxon>
    </lineage>
</organism>
<dbReference type="VEuPathDB" id="FungiDB:RhiirFUN_013233"/>
<accession>A0A2N0R744</accession>
<sequence>MYHQDMIKLDRQDDGATYHAFCSGNLQNCYDIIKEDMQRIFVYLFIIGELIDSYLNREITPLERIKMSMTAFFFLQLWKKHIANMSEKYSDFISLNKNFLADQRKSVCEGYHFDYNVGDINSRNLATLCTWPSDAEITLTIEYSYELASELANALDIDTIQHVNPLILQPYILIKKQNSEISAEIELNSKINEFSEINREISDVIDQASKHAASSNDIFDSLNSEENTDDRIHQKQIISILNVTKTYNNEKQTHDPLIRYLLPTKELDYLTIIAL</sequence>
<dbReference type="VEuPathDB" id="FungiDB:RhiirA1_469907"/>
<gene>
    <name evidence="1" type="ORF">RhiirA1_469907</name>
</gene>
<reference evidence="1 2" key="2">
    <citation type="submission" date="2017-10" db="EMBL/GenBank/DDBJ databases">
        <title>Genome analyses suggest a sexual origin of heterokaryosis in a supposedly ancient asexual fungus.</title>
        <authorList>
            <person name="Corradi N."/>
            <person name="Sedzielewska K."/>
            <person name="Noel J."/>
            <person name="Charron P."/>
            <person name="Farinelli L."/>
            <person name="Marton T."/>
            <person name="Kruger M."/>
            <person name="Pelin A."/>
            <person name="Brachmann A."/>
            <person name="Corradi N."/>
        </authorList>
    </citation>
    <scope>NUCLEOTIDE SEQUENCE [LARGE SCALE GENOMIC DNA]</scope>
    <source>
        <strain evidence="1 2">A1</strain>
    </source>
</reference>
<protein>
    <submittedName>
        <fullName evidence="1">Uncharacterized protein</fullName>
    </submittedName>
</protein>
<dbReference type="Proteomes" id="UP000232688">
    <property type="component" value="Unassembled WGS sequence"/>
</dbReference>
<reference evidence="1 2" key="1">
    <citation type="submission" date="2017-10" db="EMBL/GenBank/DDBJ databases">
        <title>Extensive intraspecific genome diversity in a model arbuscular mycorrhizal fungus.</title>
        <authorList>
            <person name="Chen E.C.H."/>
            <person name="Morin E."/>
            <person name="Baudet D."/>
            <person name="Noel J."/>
            <person name="Ndikumana S."/>
            <person name="Charron P."/>
            <person name="St-Onge C."/>
            <person name="Giorgi J."/>
            <person name="Grigoriev I.V."/>
            <person name="Roux C."/>
            <person name="Martin F.M."/>
            <person name="Corradi N."/>
        </authorList>
    </citation>
    <scope>NUCLEOTIDE SEQUENCE [LARGE SCALE GENOMIC DNA]</scope>
    <source>
        <strain evidence="1 2">A1</strain>
    </source>
</reference>
<evidence type="ECO:0000313" key="2">
    <source>
        <dbReference type="Proteomes" id="UP000232688"/>
    </source>
</evidence>
<dbReference type="VEuPathDB" id="FungiDB:FUN_006118"/>
<evidence type="ECO:0000313" key="1">
    <source>
        <dbReference type="EMBL" id="PKC59128.1"/>
    </source>
</evidence>